<dbReference type="Proteomes" id="UP001169027">
    <property type="component" value="Unassembled WGS sequence"/>
</dbReference>
<dbReference type="InterPro" id="IPR050595">
    <property type="entry name" value="Bact_response_regulator"/>
</dbReference>
<organism evidence="4 5">
    <name type="scientific">Variovorax ginsengisoli</name>
    <dbReference type="NCBI Taxonomy" id="363844"/>
    <lineage>
        <taxon>Bacteria</taxon>
        <taxon>Pseudomonadati</taxon>
        <taxon>Pseudomonadota</taxon>
        <taxon>Betaproteobacteria</taxon>
        <taxon>Burkholderiales</taxon>
        <taxon>Comamonadaceae</taxon>
        <taxon>Variovorax</taxon>
    </lineage>
</organism>
<keyword evidence="5" id="KW-1185">Reference proteome</keyword>
<evidence type="ECO:0000256" key="1">
    <source>
        <dbReference type="ARBA" id="ARBA00022553"/>
    </source>
</evidence>
<sequence>MVKSAADLVVYVVDDDASVRGGLARLMRSAGHRAITFDCGEAFLAQAAQGAVGCVVLDISMPGLNGLQVQERLTQAAVGVPVIALSARDDDETRRLARALGTRFFLRKPVDDQALLDAIDWVTGSGGAAPSVAPPR</sequence>
<dbReference type="InterPro" id="IPR001789">
    <property type="entry name" value="Sig_transdc_resp-reg_receiver"/>
</dbReference>
<reference evidence="4" key="1">
    <citation type="submission" date="2023-06" db="EMBL/GenBank/DDBJ databases">
        <authorList>
            <person name="Jiang Y."/>
            <person name="Liu Q."/>
        </authorList>
    </citation>
    <scope>NUCLEOTIDE SEQUENCE</scope>
    <source>
        <strain evidence="4">CGMCC 1.12090</strain>
    </source>
</reference>
<name>A0ABT8SC65_9BURK</name>
<comment type="caution">
    <text evidence="4">The sequence shown here is derived from an EMBL/GenBank/DDBJ whole genome shotgun (WGS) entry which is preliminary data.</text>
</comment>
<accession>A0ABT8SC65</accession>
<dbReference type="Gene3D" id="3.40.50.2300">
    <property type="match status" value="1"/>
</dbReference>
<feature type="modified residue" description="4-aspartylphosphate" evidence="2">
    <location>
        <position position="58"/>
    </location>
</feature>
<evidence type="ECO:0000313" key="5">
    <source>
        <dbReference type="Proteomes" id="UP001169027"/>
    </source>
</evidence>
<protein>
    <submittedName>
        <fullName evidence="4">Response regulator</fullName>
    </submittedName>
</protein>
<dbReference type="RefSeq" id="WP_301814476.1">
    <property type="nucleotide sequence ID" value="NZ_JAUJZH010000028.1"/>
</dbReference>
<dbReference type="PANTHER" id="PTHR44591">
    <property type="entry name" value="STRESS RESPONSE REGULATOR PROTEIN 1"/>
    <property type="match status" value="1"/>
</dbReference>
<dbReference type="SMART" id="SM00448">
    <property type="entry name" value="REC"/>
    <property type="match status" value="1"/>
</dbReference>
<feature type="domain" description="Response regulatory" evidence="3">
    <location>
        <begin position="9"/>
        <end position="123"/>
    </location>
</feature>
<dbReference type="SUPFAM" id="SSF52172">
    <property type="entry name" value="CheY-like"/>
    <property type="match status" value="1"/>
</dbReference>
<evidence type="ECO:0000259" key="3">
    <source>
        <dbReference type="PROSITE" id="PS50110"/>
    </source>
</evidence>
<dbReference type="PROSITE" id="PS50110">
    <property type="entry name" value="RESPONSE_REGULATORY"/>
    <property type="match status" value="1"/>
</dbReference>
<dbReference type="EMBL" id="JAUKVY010000028">
    <property type="protein sequence ID" value="MDO1536423.1"/>
    <property type="molecule type" value="Genomic_DNA"/>
</dbReference>
<dbReference type="InterPro" id="IPR011006">
    <property type="entry name" value="CheY-like_superfamily"/>
</dbReference>
<keyword evidence="1 2" id="KW-0597">Phosphoprotein</keyword>
<evidence type="ECO:0000313" key="4">
    <source>
        <dbReference type="EMBL" id="MDO1536423.1"/>
    </source>
</evidence>
<dbReference type="Pfam" id="PF00072">
    <property type="entry name" value="Response_reg"/>
    <property type="match status" value="1"/>
</dbReference>
<gene>
    <name evidence="4" type="ORF">Q2T77_29470</name>
</gene>
<evidence type="ECO:0000256" key="2">
    <source>
        <dbReference type="PROSITE-ProRule" id="PRU00169"/>
    </source>
</evidence>
<dbReference type="PANTHER" id="PTHR44591:SF25">
    <property type="entry name" value="CHEMOTAXIS TWO-COMPONENT RESPONSE REGULATOR"/>
    <property type="match status" value="1"/>
</dbReference>
<proteinExistence type="predicted"/>